<dbReference type="OrthoDB" id="9792074at2"/>
<feature type="chain" id="PRO_5002773723" evidence="1">
    <location>
        <begin position="25"/>
        <end position="270"/>
    </location>
</feature>
<dbReference type="PROSITE" id="PS51781">
    <property type="entry name" value="SH3B"/>
    <property type="match status" value="1"/>
</dbReference>
<evidence type="ECO:0000313" key="3">
    <source>
        <dbReference type="EMBL" id="ACB60001.1"/>
    </source>
</evidence>
<dbReference type="Pfam" id="PF08239">
    <property type="entry name" value="SH3_3"/>
    <property type="match status" value="1"/>
</dbReference>
<reference evidence="3 4" key="1">
    <citation type="journal article" date="2006" name="Extremophiles">
        <title>Characterization of Exiguobacterium isolates from the Siberian permafrost. Description of Exiguobacterium sibiricum sp. nov.</title>
        <authorList>
            <person name="Rodrigues D.F."/>
            <person name="Goris J."/>
            <person name="Vishnivetskaya T."/>
            <person name="Gilichinsky D."/>
            <person name="Thomashow M.F."/>
            <person name="Tiedje J.M."/>
        </authorList>
    </citation>
    <scope>NUCLEOTIDE SEQUENCE [LARGE SCALE GENOMIC DNA]</scope>
    <source>
        <strain evidence="4">DSM 17290 / CIP 109462 / JCM 13490 / 255-15</strain>
    </source>
</reference>
<gene>
    <name evidence="3" type="ordered locus">Exig_0519</name>
</gene>
<feature type="signal peptide" evidence="1">
    <location>
        <begin position="1"/>
        <end position="24"/>
    </location>
</feature>
<name>B1YJH1_EXIS2</name>
<evidence type="ECO:0000313" key="4">
    <source>
        <dbReference type="Proteomes" id="UP000001681"/>
    </source>
</evidence>
<feature type="domain" description="SH3b" evidence="2">
    <location>
        <begin position="26"/>
        <end position="89"/>
    </location>
</feature>
<evidence type="ECO:0000256" key="1">
    <source>
        <dbReference type="SAM" id="SignalP"/>
    </source>
</evidence>
<keyword evidence="3" id="KW-0378">Hydrolase</keyword>
<dbReference type="Gene3D" id="2.30.30.40">
    <property type="entry name" value="SH3 Domains"/>
    <property type="match status" value="1"/>
</dbReference>
<dbReference type="InterPro" id="IPR003709">
    <property type="entry name" value="VanY-like_core_dom"/>
</dbReference>
<keyword evidence="1" id="KW-0732">Signal</keyword>
<dbReference type="EMBL" id="CP001022">
    <property type="protein sequence ID" value="ACB60001.1"/>
    <property type="molecule type" value="Genomic_DNA"/>
</dbReference>
<dbReference type="AlphaFoldDB" id="B1YJH1"/>
<reference evidence="4" key="3">
    <citation type="submission" date="2008-04" db="EMBL/GenBank/DDBJ databases">
        <title>Complete sequence of chromosome of Exiguobacterium sibiricum 255-15.</title>
        <authorList>
            <consortium name="US DOE Joint Genome Institute"/>
            <person name="Copeland A."/>
            <person name="Lucas S."/>
            <person name="Lapidus A."/>
            <person name="Glavina del Rio T."/>
            <person name="Dalin E."/>
            <person name="Tice H."/>
            <person name="Bruce D."/>
            <person name="Goodwin L."/>
            <person name="Pitluck S."/>
            <person name="Kiss H."/>
            <person name="Chertkov O."/>
            <person name="Monk C."/>
            <person name="Brettin T."/>
            <person name="Detter J.C."/>
            <person name="Han C."/>
            <person name="Kuske C.R."/>
            <person name="Schmutz J."/>
            <person name="Larimer F."/>
            <person name="Land M."/>
            <person name="Hauser L."/>
            <person name="Kyrpides N."/>
            <person name="Mikhailova N."/>
            <person name="Vishnivetskaya T."/>
            <person name="Rodrigues D.F."/>
            <person name="Gilichinsky D."/>
            <person name="Tiedje J."/>
            <person name="Richardson P."/>
        </authorList>
    </citation>
    <scope>NUCLEOTIDE SEQUENCE [LARGE SCALE GENOMIC DNA]</scope>
    <source>
        <strain evidence="4">DSM 17290 / CIP 109462 / JCM 13490 / 255-15</strain>
    </source>
</reference>
<dbReference type="InterPro" id="IPR003646">
    <property type="entry name" value="SH3-like_bac-type"/>
</dbReference>
<dbReference type="InterPro" id="IPR058193">
    <property type="entry name" value="VanY/YodJ_core_dom"/>
</dbReference>
<dbReference type="GO" id="GO:0006508">
    <property type="term" value="P:proteolysis"/>
    <property type="evidence" value="ECO:0007669"/>
    <property type="project" value="InterPro"/>
</dbReference>
<dbReference type="PANTHER" id="PTHR34385:SF1">
    <property type="entry name" value="PEPTIDOGLYCAN L-ALANYL-D-GLUTAMATE ENDOPEPTIDASE CWLK"/>
    <property type="match status" value="1"/>
</dbReference>
<accession>B1YJH1</accession>
<dbReference type="SUPFAM" id="SSF55166">
    <property type="entry name" value="Hedgehog/DD-peptidase"/>
    <property type="match status" value="1"/>
</dbReference>
<proteinExistence type="predicted"/>
<dbReference type="eggNOG" id="COG1876">
    <property type="taxonomic scope" value="Bacteria"/>
</dbReference>
<evidence type="ECO:0000259" key="2">
    <source>
        <dbReference type="PROSITE" id="PS51781"/>
    </source>
</evidence>
<keyword evidence="3" id="KW-0645">Protease</keyword>
<dbReference type="Pfam" id="PF02557">
    <property type="entry name" value="VanY"/>
    <property type="match status" value="1"/>
</dbReference>
<protein>
    <submittedName>
        <fullName evidence="3">Peptidase M15B and M15C DD-carboxypeptidase VanY/endolysin</fullName>
    </submittedName>
</protein>
<keyword evidence="4" id="KW-1185">Reference proteome</keyword>
<dbReference type="Gene3D" id="3.30.1380.10">
    <property type="match status" value="1"/>
</dbReference>
<keyword evidence="3" id="KW-0121">Carboxypeptidase</keyword>
<dbReference type="InterPro" id="IPR009045">
    <property type="entry name" value="Zn_M74/Hedgehog-like"/>
</dbReference>
<dbReference type="GO" id="GO:0004180">
    <property type="term" value="F:carboxypeptidase activity"/>
    <property type="evidence" value="ECO:0007669"/>
    <property type="project" value="UniProtKB-KW"/>
</dbReference>
<reference evidence="3 4" key="2">
    <citation type="journal article" date="2008" name="BMC Genomics">
        <title>Architecture of thermal adaptation in an Exiguobacterium sibiricum strain isolated from 3 million year old permafrost: a genome and transcriptome approach.</title>
        <authorList>
            <person name="Rodrigues D.F."/>
            <person name="Ivanova N."/>
            <person name="He Z."/>
            <person name="Huebner M."/>
            <person name="Zhou J."/>
            <person name="Tiedje J.M."/>
        </authorList>
    </citation>
    <scope>NUCLEOTIDE SEQUENCE [LARGE SCALE GENOMIC DNA]</scope>
    <source>
        <strain evidence="4">DSM 17290 / CIP 109462 / JCM 13490 / 255-15</strain>
    </source>
</reference>
<dbReference type="HOGENOM" id="CLU_1029534_0_0_9"/>
<dbReference type="InterPro" id="IPR052179">
    <property type="entry name" value="DD-CPase-like"/>
</dbReference>
<dbReference type="KEGG" id="esi:Exig_0519"/>
<dbReference type="PANTHER" id="PTHR34385">
    <property type="entry name" value="D-ALANYL-D-ALANINE CARBOXYPEPTIDASE"/>
    <property type="match status" value="1"/>
</dbReference>
<dbReference type="Proteomes" id="UP000001681">
    <property type="component" value="Chromosome"/>
</dbReference>
<dbReference type="STRING" id="262543.Exig_0519"/>
<organism evidence="3 4">
    <name type="scientific">Exiguobacterium sibiricum (strain DSM 17290 / CCUG 55495 / CIP 109462 / JCM 13490 / 255-15)</name>
    <dbReference type="NCBI Taxonomy" id="262543"/>
    <lineage>
        <taxon>Bacteria</taxon>
        <taxon>Bacillati</taxon>
        <taxon>Bacillota</taxon>
        <taxon>Bacilli</taxon>
        <taxon>Bacillales</taxon>
        <taxon>Bacillales Family XII. Incertae Sedis</taxon>
        <taxon>Exiguobacterium</taxon>
    </lineage>
</organism>
<dbReference type="eggNOG" id="COG3103">
    <property type="taxonomic scope" value="Bacteria"/>
</dbReference>
<dbReference type="CDD" id="cd14852">
    <property type="entry name" value="LD-carboxypeptidase"/>
    <property type="match status" value="1"/>
</dbReference>
<sequence length="270" mass="29775">MKKLKQTVIGLLAILLSLVSFSLAAEASSYRQAKTPLNLRSGASTTKAVVAVIPTTVYVNEISRLGTWSKVRYGTQTGYASTKYLLTDQQIGGLRIGKTLIVNPNLPLRSTYAPGESTVARAAFEKMKRAAKAEKITLVAFSTYRSYAYQKALFEKYVARDGFEKASTYSAQPGKSEHQTGLGFDIGGADSSKYAKFSFSSTKEAKWLAANAHRFGFHLRYPLGKESWTGYTYESWHYRYVGATLAAQLKMTGLTMEEYYQLAPGKPSTP</sequence>
<dbReference type="RefSeq" id="WP_012369425.1">
    <property type="nucleotide sequence ID" value="NC_010556.1"/>
</dbReference>